<organism evidence="1 2">
    <name type="scientific">Actinomadura pelletieri DSM 43383</name>
    <dbReference type="NCBI Taxonomy" id="1120940"/>
    <lineage>
        <taxon>Bacteria</taxon>
        <taxon>Bacillati</taxon>
        <taxon>Actinomycetota</taxon>
        <taxon>Actinomycetes</taxon>
        <taxon>Streptosporangiales</taxon>
        <taxon>Thermomonosporaceae</taxon>
        <taxon>Actinomadura</taxon>
    </lineage>
</organism>
<reference evidence="1 2" key="1">
    <citation type="submission" date="2018-10" db="EMBL/GenBank/DDBJ databases">
        <title>Genomic Encyclopedia of Archaeal and Bacterial Type Strains, Phase II (KMG-II): from individual species to whole genera.</title>
        <authorList>
            <person name="Goeker M."/>
        </authorList>
    </citation>
    <scope>NUCLEOTIDE SEQUENCE [LARGE SCALE GENOMIC DNA]</scope>
    <source>
        <strain evidence="1 2">DSM 43383</strain>
    </source>
</reference>
<dbReference type="EMBL" id="RBWU01000001">
    <property type="protein sequence ID" value="RKS79206.1"/>
    <property type="molecule type" value="Genomic_DNA"/>
</dbReference>
<dbReference type="AlphaFoldDB" id="A0A495QZC0"/>
<evidence type="ECO:0000313" key="2">
    <source>
        <dbReference type="Proteomes" id="UP000274601"/>
    </source>
</evidence>
<evidence type="ECO:0008006" key="3">
    <source>
        <dbReference type="Google" id="ProtNLM"/>
    </source>
</evidence>
<name>A0A495QZC0_9ACTN</name>
<keyword evidence="2" id="KW-1185">Reference proteome</keyword>
<protein>
    <recommendedName>
        <fullName evidence="3">Prevent-host-death family protein</fullName>
    </recommendedName>
</protein>
<gene>
    <name evidence="1" type="ORF">BZB76_0654</name>
</gene>
<accession>A0A495QZC0</accession>
<dbReference type="Proteomes" id="UP000274601">
    <property type="component" value="Unassembled WGS sequence"/>
</dbReference>
<sequence>MLVGFGRLVGRVEETGERVRVSDGGEPVGVLLAAAELAELEHYAQRGGYRRPRVKAARGSPVGPEQQSAYVRYVHGDGVRSTYTRGRVVVAEFRPVEEIDWLEECARVGRRKLVLSDQDEDACSGDHRMSPGQAAAFEKFLVRQPPIGDGIAWIADGWKNQEPFTVLEFIKGVAAEDAALAYGADALDVRDGLTLEQVWERDKREGTEDVYKVLAFGEEGGWTWLGYHDTDYAFSRVLDPAPAQEVTLMAIMAKAIYTFSYFKDGEYQNPYPLEDGAVARDMYELIWYTPGEEPFEPDAPLAFLNTYIRGAEEGTDWEDGVSLFFAGLERAFGLSLPQDAIMSGRVRCARPARR</sequence>
<proteinExistence type="predicted"/>
<evidence type="ECO:0000313" key="1">
    <source>
        <dbReference type="EMBL" id="RKS79206.1"/>
    </source>
</evidence>
<comment type="caution">
    <text evidence="1">The sequence shown here is derived from an EMBL/GenBank/DDBJ whole genome shotgun (WGS) entry which is preliminary data.</text>
</comment>